<evidence type="ECO:0000313" key="5">
    <source>
        <dbReference type="Proteomes" id="UP000355283"/>
    </source>
</evidence>
<dbReference type="Proteomes" id="UP000355283">
    <property type="component" value="Unassembled WGS sequence"/>
</dbReference>
<keyword evidence="5" id="KW-1185">Reference proteome</keyword>
<organism evidence="4 5">
    <name type="scientific">Nannochloropsis salina CCMP1776</name>
    <dbReference type="NCBI Taxonomy" id="1027361"/>
    <lineage>
        <taxon>Eukaryota</taxon>
        <taxon>Sar</taxon>
        <taxon>Stramenopiles</taxon>
        <taxon>Ochrophyta</taxon>
        <taxon>Eustigmatophyceae</taxon>
        <taxon>Eustigmatales</taxon>
        <taxon>Monodopsidaceae</taxon>
        <taxon>Microchloropsis</taxon>
        <taxon>Microchloropsis salina</taxon>
    </lineage>
</organism>
<dbReference type="GO" id="GO:0031390">
    <property type="term" value="C:Ctf18 RFC-like complex"/>
    <property type="evidence" value="ECO:0007669"/>
    <property type="project" value="InterPro"/>
</dbReference>
<dbReference type="GO" id="GO:0034088">
    <property type="term" value="P:maintenance of mitotic sister chromatid cohesion"/>
    <property type="evidence" value="ECO:0007669"/>
    <property type="project" value="TreeGrafter"/>
</dbReference>
<comment type="similarity">
    <text evidence="1">Belongs to the DCC1 family.</text>
</comment>
<evidence type="ECO:0008006" key="6">
    <source>
        <dbReference type="Google" id="ProtNLM"/>
    </source>
</evidence>
<proteinExistence type="inferred from homology"/>
<evidence type="ECO:0000256" key="2">
    <source>
        <dbReference type="ARBA" id="ARBA00022705"/>
    </source>
</evidence>
<accession>A0A4D9D565</accession>
<reference evidence="4 5" key="1">
    <citation type="submission" date="2019-01" db="EMBL/GenBank/DDBJ databases">
        <title>Nuclear Genome Assembly of the Microalgal Biofuel strain Nannochloropsis salina CCMP1776.</title>
        <authorList>
            <person name="Hovde B."/>
        </authorList>
    </citation>
    <scope>NUCLEOTIDE SEQUENCE [LARGE SCALE GENOMIC DNA]</scope>
    <source>
        <strain evidence="4 5">CCMP1776</strain>
    </source>
</reference>
<evidence type="ECO:0000256" key="3">
    <source>
        <dbReference type="SAM" id="MobiDB-lite"/>
    </source>
</evidence>
<dbReference type="PANTHER" id="PTHR13395:SF6">
    <property type="entry name" value="SISTER CHROMATID COHESION PROTEIN DCC1"/>
    <property type="match status" value="1"/>
</dbReference>
<sequence>MAPPDVSASVTPLPRHGKRRRLVEDVAAGRTSLGPGPANAGDPVGNKEGASHAGMATFPLGLAKGFETAELRLMEATQEVLDALGQGANLRVVGDGLEHPAALVTETATFEMCRVETSNLLLLFPPIEEGGDIGTAAGNVSFHYELKRSKPKQQLLRQLLGEGRVWSLDELETRVQGSRAEVLALLRQMNALQVDGAGKRWRAVSEEKEVSPILDRLLTELMARGKSLEGVAEEDCVALLPDVETVLVQHCLKAYGDPHSLLEQDSQQSTSVERVGPSALAHGPLEEGITEAALEQSRGRRWTLNMGKVAAFKAHQIFQQGMCRPQGAVWTREAFFLEWEARLPGLHRPDPEVLRGIALKEEIGGEACLRYLPGVTMPLDPAARLKRLFTVRKKWRFEEMEPYMLPLVPGKKTLEDFLLKHTRSSVEAGEGGGRIYSAR</sequence>
<dbReference type="GO" id="GO:0000775">
    <property type="term" value="C:chromosome, centromeric region"/>
    <property type="evidence" value="ECO:0007669"/>
    <property type="project" value="TreeGrafter"/>
</dbReference>
<dbReference type="Pfam" id="PF09724">
    <property type="entry name" value="Dcc1"/>
    <property type="match status" value="1"/>
</dbReference>
<gene>
    <name evidence="4" type="ORF">NSK_001959</name>
</gene>
<dbReference type="InterPro" id="IPR019128">
    <property type="entry name" value="Dcc1"/>
</dbReference>
<dbReference type="PANTHER" id="PTHR13395">
    <property type="entry name" value="SISTER CHROMATID COHESION PROTEIN DCC1-RELATED"/>
    <property type="match status" value="1"/>
</dbReference>
<name>A0A4D9D565_9STRA</name>
<dbReference type="AlphaFoldDB" id="A0A4D9D565"/>
<keyword evidence="2" id="KW-0235">DNA replication</keyword>
<dbReference type="GO" id="GO:0006260">
    <property type="term" value="P:DNA replication"/>
    <property type="evidence" value="ECO:0007669"/>
    <property type="project" value="UniProtKB-KW"/>
</dbReference>
<feature type="region of interest" description="Disordered" evidence="3">
    <location>
        <begin position="1"/>
        <end position="50"/>
    </location>
</feature>
<dbReference type="EMBL" id="SDOX01000007">
    <property type="protein sequence ID" value="TFJ86871.1"/>
    <property type="molecule type" value="Genomic_DNA"/>
</dbReference>
<protein>
    <recommendedName>
        <fullName evidence="6">Sister chromatid cohesion protein DCC1</fullName>
    </recommendedName>
</protein>
<comment type="caution">
    <text evidence="4">The sequence shown here is derived from an EMBL/GenBank/DDBJ whole genome shotgun (WGS) entry which is preliminary data.</text>
</comment>
<dbReference type="GO" id="GO:0000785">
    <property type="term" value="C:chromatin"/>
    <property type="evidence" value="ECO:0007669"/>
    <property type="project" value="TreeGrafter"/>
</dbReference>
<evidence type="ECO:0000313" key="4">
    <source>
        <dbReference type="EMBL" id="TFJ86871.1"/>
    </source>
</evidence>
<dbReference type="OrthoDB" id="188141at2759"/>
<evidence type="ECO:0000256" key="1">
    <source>
        <dbReference type="ARBA" id="ARBA00007017"/>
    </source>
</evidence>